<dbReference type="Gene3D" id="3.40.50.300">
    <property type="entry name" value="P-loop containing nucleotide triphosphate hydrolases"/>
    <property type="match status" value="1"/>
</dbReference>
<dbReference type="AlphaFoldDB" id="A0A7S4VMF6"/>
<proteinExistence type="inferred from homology"/>
<feature type="domain" description="Sulfotransferase" evidence="3">
    <location>
        <begin position="7"/>
        <end position="176"/>
    </location>
</feature>
<comment type="similarity">
    <text evidence="1">Belongs to the sulfotransferase 1 family.</text>
</comment>
<organism evidence="4">
    <name type="scientific">Ditylum brightwellii</name>
    <dbReference type="NCBI Taxonomy" id="49249"/>
    <lineage>
        <taxon>Eukaryota</taxon>
        <taxon>Sar</taxon>
        <taxon>Stramenopiles</taxon>
        <taxon>Ochrophyta</taxon>
        <taxon>Bacillariophyta</taxon>
        <taxon>Mediophyceae</taxon>
        <taxon>Lithodesmiophycidae</taxon>
        <taxon>Lithodesmiales</taxon>
        <taxon>Lithodesmiaceae</taxon>
        <taxon>Ditylum</taxon>
    </lineage>
</organism>
<sequence>MDRPKKIQKNARYIYMIRRPDDACVSFYHHLSHQSIEDGGYSGSFDDFVHDFTHAGNMPYGTWSAHIKSWMKCSEDERVLVLSYEDLKKDLKGSVQKVNKHCGFGLSEDRVEELVPQFTFDWMRKNEGFFHPRSVRWVRKEDEGEDFHFIRKGQVGDGKKLFSSQHFDQLRFMINQTFPKEGEGLPTFILPFLDGIL</sequence>
<keyword evidence="2" id="KW-0808">Transferase</keyword>
<evidence type="ECO:0000256" key="1">
    <source>
        <dbReference type="ARBA" id="ARBA00005771"/>
    </source>
</evidence>
<gene>
    <name evidence="4" type="ORF">DBRI00130_LOCUS21482</name>
</gene>
<evidence type="ECO:0000256" key="2">
    <source>
        <dbReference type="ARBA" id="ARBA00022679"/>
    </source>
</evidence>
<reference evidence="4" key="1">
    <citation type="submission" date="2021-01" db="EMBL/GenBank/DDBJ databases">
        <authorList>
            <person name="Corre E."/>
            <person name="Pelletier E."/>
            <person name="Niang G."/>
            <person name="Scheremetjew M."/>
            <person name="Finn R."/>
            <person name="Kale V."/>
            <person name="Holt S."/>
            <person name="Cochrane G."/>
            <person name="Meng A."/>
            <person name="Brown T."/>
            <person name="Cohen L."/>
        </authorList>
    </citation>
    <scope>NUCLEOTIDE SEQUENCE</scope>
    <source>
        <strain evidence="4">GSO104</strain>
    </source>
</reference>
<dbReference type="EMBL" id="HBNS01027322">
    <property type="protein sequence ID" value="CAE4619758.1"/>
    <property type="molecule type" value="Transcribed_RNA"/>
</dbReference>
<protein>
    <recommendedName>
        <fullName evidence="3">Sulfotransferase domain-containing protein</fullName>
    </recommendedName>
</protein>
<evidence type="ECO:0000259" key="3">
    <source>
        <dbReference type="Pfam" id="PF00685"/>
    </source>
</evidence>
<evidence type="ECO:0000313" key="4">
    <source>
        <dbReference type="EMBL" id="CAE4619758.1"/>
    </source>
</evidence>
<name>A0A7S4VMF6_9STRA</name>
<dbReference type="InterPro" id="IPR000863">
    <property type="entry name" value="Sulfotransferase_dom"/>
</dbReference>
<dbReference type="PANTHER" id="PTHR11783">
    <property type="entry name" value="SULFOTRANSFERASE SULT"/>
    <property type="match status" value="1"/>
</dbReference>
<dbReference type="Pfam" id="PF00685">
    <property type="entry name" value="Sulfotransfer_1"/>
    <property type="match status" value="1"/>
</dbReference>
<dbReference type="GO" id="GO:0008146">
    <property type="term" value="F:sulfotransferase activity"/>
    <property type="evidence" value="ECO:0007669"/>
    <property type="project" value="InterPro"/>
</dbReference>
<accession>A0A7S4VMF6</accession>
<dbReference type="SUPFAM" id="SSF52540">
    <property type="entry name" value="P-loop containing nucleoside triphosphate hydrolases"/>
    <property type="match status" value="1"/>
</dbReference>
<dbReference type="InterPro" id="IPR027417">
    <property type="entry name" value="P-loop_NTPase"/>
</dbReference>